<evidence type="ECO:0000313" key="2">
    <source>
        <dbReference type="Proteomes" id="UP000724148"/>
    </source>
</evidence>
<dbReference type="PANTHER" id="PTHR21485">
    <property type="entry name" value="HAD SUPERFAMILY MEMBERS CMAS AND KDSC"/>
    <property type="match status" value="1"/>
</dbReference>
<dbReference type="Proteomes" id="UP000724148">
    <property type="component" value="Unassembled WGS sequence"/>
</dbReference>
<organism evidence="1 2">
    <name type="scientific">Candidatus Sungiibacteriota bacterium</name>
    <dbReference type="NCBI Taxonomy" id="2750080"/>
    <lineage>
        <taxon>Bacteria</taxon>
        <taxon>Candidatus Sungiibacteriota</taxon>
    </lineage>
</organism>
<dbReference type="InterPro" id="IPR003329">
    <property type="entry name" value="Cytidylyl_trans"/>
</dbReference>
<protein>
    <submittedName>
        <fullName evidence="1">Acylneuraminate cytidylyltransferase family protein</fullName>
    </submittedName>
</protein>
<evidence type="ECO:0000313" key="1">
    <source>
        <dbReference type="EMBL" id="MBI2096541.1"/>
    </source>
</evidence>
<dbReference type="Gene3D" id="3.90.550.10">
    <property type="entry name" value="Spore Coat Polysaccharide Biosynthesis Protein SpsA, Chain A"/>
    <property type="match status" value="1"/>
</dbReference>
<dbReference type="InterPro" id="IPR050793">
    <property type="entry name" value="CMP-NeuNAc_synthase"/>
</dbReference>
<comment type="caution">
    <text evidence="1">The sequence shown here is derived from an EMBL/GenBank/DDBJ whole genome shotgun (WGS) entry which is preliminary data.</text>
</comment>
<dbReference type="AlphaFoldDB" id="A0A931SBZ5"/>
<dbReference type="CDD" id="cd02513">
    <property type="entry name" value="CMP-NeuAc_Synthase"/>
    <property type="match status" value="1"/>
</dbReference>
<proteinExistence type="predicted"/>
<dbReference type="SUPFAM" id="SSF53448">
    <property type="entry name" value="Nucleotide-diphospho-sugar transferases"/>
    <property type="match status" value="1"/>
</dbReference>
<name>A0A931SBZ5_9BACT</name>
<dbReference type="Pfam" id="PF02348">
    <property type="entry name" value="CTP_transf_3"/>
    <property type="match status" value="1"/>
</dbReference>
<dbReference type="InterPro" id="IPR029044">
    <property type="entry name" value="Nucleotide-diphossugar_trans"/>
</dbReference>
<dbReference type="PANTHER" id="PTHR21485:SF6">
    <property type="entry name" value="N-ACYLNEURAMINATE CYTIDYLYLTRANSFERASE-RELATED"/>
    <property type="match status" value="1"/>
</dbReference>
<keyword evidence="1" id="KW-0548">Nucleotidyltransferase</keyword>
<gene>
    <name evidence="1" type="ORF">HYT40_00035</name>
</gene>
<reference evidence="1" key="1">
    <citation type="submission" date="2020-07" db="EMBL/GenBank/DDBJ databases">
        <title>Huge and variable diversity of episymbiotic CPR bacteria and DPANN archaea in groundwater ecosystems.</title>
        <authorList>
            <person name="He C.Y."/>
            <person name="Keren R."/>
            <person name="Whittaker M."/>
            <person name="Farag I.F."/>
            <person name="Doudna J."/>
            <person name="Cate J.H.D."/>
            <person name="Banfield J.F."/>
        </authorList>
    </citation>
    <scope>NUCLEOTIDE SEQUENCE</scope>
    <source>
        <strain evidence="1">NC_groundwater_193_Ag_S-0.1um_51_7</strain>
    </source>
</reference>
<dbReference type="EMBL" id="JACOZA010000002">
    <property type="protein sequence ID" value="MBI2096541.1"/>
    <property type="molecule type" value="Genomic_DNA"/>
</dbReference>
<sequence>MAKVLGLITARGGSKSIPRKNIKIFAGKPLIAWAIESLKNSGAVDRVIVTTDDQEIANVAKSFGAEIPFMRPAELALDTTPSLSVLQHAVKWLKENEKYEPDYVVLLEPTSPSKRPFHVRDCVNKIVETGADSVISVAEVPGTLNPHWQIKLADGDRVELFTGGTMKNVIRRRQDLPKTYFRNSSVYVFKPEVLFTDDPSLYGNDVRAYITESKYAIDIDTPEDWVIAEAMFKKILEDEVQTV</sequence>
<accession>A0A931SBZ5</accession>
<dbReference type="GO" id="GO:0008781">
    <property type="term" value="F:N-acylneuraminate cytidylyltransferase activity"/>
    <property type="evidence" value="ECO:0007669"/>
    <property type="project" value="TreeGrafter"/>
</dbReference>
<keyword evidence="1" id="KW-0808">Transferase</keyword>